<dbReference type="EMBL" id="JAWZYT010000805">
    <property type="protein sequence ID" value="KAK4318720.1"/>
    <property type="molecule type" value="Genomic_DNA"/>
</dbReference>
<evidence type="ECO:0000256" key="7">
    <source>
        <dbReference type="ARBA" id="ARBA00035281"/>
    </source>
</evidence>
<dbReference type="GO" id="GO:0005743">
    <property type="term" value="C:mitochondrial inner membrane"/>
    <property type="evidence" value="ECO:0007669"/>
    <property type="project" value="UniProtKB-ARBA"/>
</dbReference>
<dbReference type="InterPro" id="IPR005996">
    <property type="entry name" value="Ribosomal_uL30_bac-type"/>
</dbReference>
<evidence type="ECO:0000313" key="11">
    <source>
        <dbReference type="EMBL" id="KAK4318720.1"/>
    </source>
</evidence>
<sequence length="224" mass="25577">MLFEGKSHPLPFSKSLKVGVCIEGDASWCDLSGGREDNVMKTPTWSTGEVSHPGPQDCPLGNKGDYPYDLPDGGRQYFGFKYYPRYADEVDPPYKPTPLHLVTRTRCLKKKPWWDRDVMKKIGLDGKRSTVTILKNNPENNAMLWKVKHLVKVTPIHLPADLPDDADPNHCFIKENGEFVYSHAVGVEDAQLEDTTNSAVKWNQKFVDTHTRKNWDHPWQLKLC</sequence>
<evidence type="ECO:0000256" key="3">
    <source>
        <dbReference type="ARBA" id="ARBA00022946"/>
    </source>
</evidence>
<evidence type="ECO:0000256" key="6">
    <source>
        <dbReference type="ARBA" id="ARBA00023274"/>
    </source>
</evidence>
<feature type="region of interest" description="Disordered" evidence="9">
    <location>
        <begin position="42"/>
        <end position="62"/>
    </location>
</feature>
<dbReference type="FunFam" id="3.30.1390.20:FF:000005">
    <property type="entry name" value="39S ribosomal protein L30, mitochondrial"/>
    <property type="match status" value="1"/>
</dbReference>
<evidence type="ECO:0000256" key="1">
    <source>
        <dbReference type="ARBA" id="ARBA00004173"/>
    </source>
</evidence>
<dbReference type="InterPro" id="IPR036919">
    <property type="entry name" value="Ribo_uL30_ferredoxin-like_sf"/>
</dbReference>
<dbReference type="InterPro" id="IPR016082">
    <property type="entry name" value="Ribosomal_uL30_ferredoxin-like"/>
</dbReference>
<organism evidence="11 12">
    <name type="scientific">Petrolisthes manimaculis</name>
    <dbReference type="NCBI Taxonomy" id="1843537"/>
    <lineage>
        <taxon>Eukaryota</taxon>
        <taxon>Metazoa</taxon>
        <taxon>Ecdysozoa</taxon>
        <taxon>Arthropoda</taxon>
        <taxon>Crustacea</taxon>
        <taxon>Multicrustacea</taxon>
        <taxon>Malacostraca</taxon>
        <taxon>Eumalacostraca</taxon>
        <taxon>Eucarida</taxon>
        <taxon>Decapoda</taxon>
        <taxon>Pleocyemata</taxon>
        <taxon>Anomura</taxon>
        <taxon>Galatheoidea</taxon>
        <taxon>Porcellanidae</taxon>
        <taxon>Petrolisthes</taxon>
    </lineage>
</organism>
<comment type="subcellular location">
    <subcellularLocation>
        <location evidence="1">Mitochondrion</location>
    </subcellularLocation>
</comment>
<dbReference type="GO" id="GO:0015934">
    <property type="term" value="C:large ribosomal subunit"/>
    <property type="evidence" value="ECO:0007669"/>
    <property type="project" value="InterPro"/>
</dbReference>
<keyword evidence="5" id="KW-0496">Mitochondrion</keyword>
<dbReference type="AlphaFoldDB" id="A0AAE1Q1S6"/>
<keyword evidence="3" id="KW-0809">Transit peptide</keyword>
<accession>A0AAE1Q1S6</accession>
<keyword evidence="6" id="KW-0687">Ribonucleoprotein</keyword>
<comment type="similarity">
    <text evidence="2">Belongs to the universal ribosomal protein uL30 family.</text>
</comment>
<dbReference type="Proteomes" id="UP001292094">
    <property type="component" value="Unassembled WGS sequence"/>
</dbReference>
<evidence type="ECO:0000313" key="12">
    <source>
        <dbReference type="Proteomes" id="UP001292094"/>
    </source>
</evidence>
<evidence type="ECO:0000256" key="4">
    <source>
        <dbReference type="ARBA" id="ARBA00022980"/>
    </source>
</evidence>
<dbReference type="Pfam" id="PF00327">
    <property type="entry name" value="Ribosomal_L30"/>
    <property type="match status" value="1"/>
</dbReference>
<evidence type="ECO:0000256" key="2">
    <source>
        <dbReference type="ARBA" id="ARBA00007594"/>
    </source>
</evidence>
<keyword evidence="4" id="KW-0689">Ribosomal protein</keyword>
<protein>
    <recommendedName>
        <fullName evidence="7">Large ribosomal subunit protein uL30m</fullName>
    </recommendedName>
    <alternativeName>
        <fullName evidence="8">39S ribosomal protein L30, mitochondrial</fullName>
    </alternativeName>
</protein>
<reference evidence="11" key="1">
    <citation type="submission" date="2023-11" db="EMBL/GenBank/DDBJ databases">
        <title>Genome assemblies of two species of porcelain crab, Petrolisthes cinctipes and Petrolisthes manimaculis (Anomura: Porcellanidae).</title>
        <authorList>
            <person name="Angst P."/>
        </authorList>
    </citation>
    <scope>NUCLEOTIDE SEQUENCE</scope>
    <source>
        <strain evidence="11">PB745_02</strain>
        <tissue evidence="11">Gill</tissue>
    </source>
</reference>
<comment type="caution">
    <text evidence="11">The sequence shown here is derived from an EMBL/GenBank/DDBJ whole genome shotgun (WGS) entry which is preliminary data.</text>
</comment>
<evidence type="ECO:0000256" key="5">
    <source>
        <dbReference type="ARBA" id="ARBA00023128"/>
    </source>
</evidence>
<dbReference type="CDD" id="cd00355">
    <property type="entry name" value="Ribosomal_L30_like"/>
    <property type="match status" value="1"/>
</dbReference>
<dbReference type="GO" id="GO:0006412">
    <property type="term" value="P:translation"/>
    <property type="evidence" value="ECO:0007669"/>
    <property type="project" value="InterPro"/>
</dbReference>
<feature type="domain" description="Large ribosomal subunit protein uL30-like ferredoxin-like fold" evidence="10">
    <location>
        <begin position="101"/>
        <end position="151"/>
    </location>
</feature>
<proteinExistence type="inferred from homology"/>
<name>A0AAE1Q1S6_9EUCA</name>
<dbReference type="SUPFAM" id="SSF55129">
    <property type="entry name" value="Ribosomal protein L30p/L7e"/>
    <property type="match status" value="1"/>
</dbReference>
<dbReference type="GO" id="GO:0003735">
    <property type="term" value="F:structural constituent of ribosome"/>
    <property type="evidence" value="ECO:0007669"/>
    <property type="project" value="InterPro"/>
</dbReference>
<evidence type="ECO:0000256" key="9">
    <source>
        <dbReference type="SAM" id="MobiDB-lite"/>
    </source>
</evidence>
<keyword evidence="12" id="KW-1185">Reference proteome</keyword>
<evidence type="ECO:0000259" key="10">
    <source>
        <dbReference type="Pfam" id="PF00327"/>
    </source>
</evidence>
<dbReference type="PANTHER" id="PTHR15892:SF2">
    <property type="entry name" value="LARGE RIBOSOMAL SUBUNIT PROTEIN UL30M"/>
    <property type="match status" value="1"/>
</dbReference>
<dbReference type="PANTHER" id="PTHR15892">
    <property type="entry name" value="MITOCHONDRIAL RIBOSOMAL PROTEIN L30"/>
    <property type="match status" value="1"/>
</dbReference>
<evidence type="ECO:0000256" key="8">
    <source>
        <dbReference type="ARBA" id="ARBA00035356"/>
    </source>
</evidence>
<gene>
    <name evidence="11" type="ORF">Pmani_010292</name>
</gene>
<dbReference type="Gene3D" id="3.30.1390.20">
    <property type="entry name" value="Ribosomal protein L30, ferredoxin-like fold domain"/>
    <property type="match status" value="1"/>
</dbReference>